<dbReference type="Proteomes" id="UP000076532">
    <property type="component" value="Unassembled WGS sequence"/>
</dbReference>
<accession>A0A167WE87</accession>
<name>A0A167WE87_9AGAM</name>
<reference evidence="2 3" key="1">
    <citation type="journal article" date="2016" name="Mol. Biol. Evol.">
        <title>Comparative Genomics of Early-Diverging Mushroom-Forming Fungi Provides Insights into the Origins of Lignocellulose Decay Capabilities.</title>
        <authorList>
            <person name="Nagy L.G."/>
            <person name="Riley R."/>
            <person name="Tritt A."/>
            <person name="Adam C."/>
            <person name="Daum C."/>
            <person name="Floudas D."/>
            <person name="Sun H."/>
            <person name="Yadav J.S."/>
            <person name="Pangilinan J."/>
            <person name="Larsson K.H."/>
            <person name="Matsuura K."/>
            <person name="Barry K."/>
            <person name="Labutti K."/>
            <person name="Kuo R."/>
            <person name="Ohm R.A."/>
            <person name="Bhattacharya S.S."/>
            <person name="Shirouzu T."/>
            <person name="Yoshinaga Y."/>
            <person name="Martin F.M."/>
            <person name="Grigoriev I.V."/>
            <person name="Hibbett D.S."/>
        </authorList>
    </citation>
    <scope>NUCLEOTIDE SEQUENCE [LARGE SCALE GENOMIC DNA]</scope>
    <source>
        <strain evidence="2 3">CBS 109695</strain>
    </source>
</reference>
<dbReference type="EMBL" id="KV417808">
    <property type="protein sequence ID" value="KZP05996.1"/>
    <property type="molecule type" value="Genomic_DNA"/>
</dbReference>
<evidence type="ECO:0000313" key="3">
    <source>
        <dbReference type="Proteomes" id="UP000076532"/>
    </source>
</evidence>
<sequence>MSCRQRIVGPRYIQSHTFGIYGLSSLCSNCITANIRPEIIKCPRVVQEREIPSLTMAMVGIAVPEDTVQCSSCHMDTRRGYWVCVQCKKAVNMHCEICNSDLELDSHDGSHTLVYKAKHWGPGTPRAAGTPQRRASMPTWGADTPPPGPGIPPWGAPF</sequence>
<gene>
    <name evidence="2" type="ORF">FIBSPDRAFT_331881</name>
</gene>
<keyword evidence="3" id="KW-1185">Reference proteome</keyword>
<protein>
    <submittedName>
        <fullName evidence="2">Uncharacterized protein</fullName>
    </submittedName>
</protein>
<organism evidence="2 3">
    <name type="scientific">Athelia psychrophila</name>
    <dbReference type="NCBI Taxonomy" id="1759441"/>
    <lineage>
        <taxon>Eukaryota</taxon>
        <taxon>Fungi</taxon>
        <taxon>Dikarya</taxon>
        <taxon>Basidiomycota</taxon>
        <taxon>Agaricomycotina</taxon>
        <taxon>Agaricomycetes</taxon>
        <taxon>Agaricomycetidae</taxon>
        <taxon>Atheliales</taxon>
        <taxon>Atheliaceae</taxon>
        <taxon>Athelia</taxon>
    </lineage>
</organism>
<proteinExistence type="predicted"/>
<evidence type="ECO:0000256" key="1">
    <source>
        <dbReference type="SAM" id="MobiDB-lite"/>
    </source>
</evidence>
<dbReference type="AlphaFoldDB" id="A0A167WE87"/>
<feature type="region of interest" description="Disordered" evidence="1">
    <location>
        <begin position="121"/>
        <end position="158"/>
    </location>
</feature>
<evidence type="ECO:0000313" key="2">
    <source>
        <dbReference type="EMBL" id="KZP05996.1"/>
    </source>
</evidence>
<feature type="compositionally biased region" description="Pro residues" evidence="1">
    <location>
        <begin position="144"/>
        <end position="158"/>
    </location>
</feature>